<dbReference type="GO" id="GO:0016020">
    <property type="term" value="C:membrane"/>
    <property type="evidence" value="ECO:0007669"/>
    <property type="project" value="UniProtKB-SubCell"/>
</dbReference>
<dbReference type="InterPro" id="IPR031427">
    <property type="entry name" value="DUF4668"/>
</dbReference>
<evidence type="ECO:0000256" key="1">
    <source>
        <dbReference type="ARBA" id="ARBA00004141"/>
    </source>
</evidence>
<keyword evidence="7" id="KW-1185">Reference proteome</keyword>
<dbReference type="OrthoDB" id="4067258at2759"/>
<gene>
    <name evidence="6" type="ORF">VIN7_5850</name>
</gene>
<feature type="transmembrane region" description="Helical" evidence="5">
    <location>
        <begin position="129"/>
        <end position="149"/>
    </location>
</feature>
<evidence type="ECO:0008006" key="8">
    <source>
        <dbReference type="Google" id="ProtNLM"/>
    </source>
</evidence>
<proteinExistence type="predicted"/>
<keyword evidence="3 5" id="KW-1133">Transmembrane helix</keyword>
<dbReference type="HOGENOM" id="CLU_113423_0_0_1"/>
<sequence length="179" mass="21152">MQTVLLLQWVQYTLVPNLGFLGKKHPHICKVLQVCYYLTIGLFGDCTRLCFLAEFEIQKNAAQPVKKWSLQRCSKLNCSRCDARRAHPKWFKFKYWLLFLFIYFFMVFFVMCIQDFFAEDQTISLPRLLNLFGLQSGASFASFLMTYCIKQYNFHSSVLETRGDCVDDEKRLLMEEDIV</sequence>
<protein>
    <recommendedName>
        <fullName evidence="8">YPR071W-like protein</fullName>
    </recommendedName>
</protein>
<comment type="caution">
    <text evidence="6">The sequence shown here is derived from an EMBL/GenBank/DDBJ whole genome shotgun (WGS) entry which is preliminary data.</text>
</comment>
<feature type="transmembrane region" description="Helical" evidence="5">
    <location>
        <begin position="95"/>
        <end position="117"/>
    </location>
</feature>
<evidence type="ECO:0000256" key="2">
    <source>
        <dbReference type="ARBA" id="ARBA00022692"/>
    </source>
</evidence>
<keyword evidence="2 5" id="KW-0812">Transmembrane</keyword>
<comment type="subcellular location">
    <subcellularLocation>
        <location evidence="1">Membrane</location>
        <topology evidence="1">Multi-pass membrane protein</topology>
    </subcellularLocation>
</comment>
<dbReference type="Pfam" id="PF15701">
    <property type="entry name" value="DUF4668"/>
    <property type="match status" value="1"/>
</dbReference>
<accession>H0GRV6</accession>
<reference evidence="6 7" key="1">
    <citation type="journal article" date="2012" name="FEMS Yeast Res.">
        <title>The genome sequence of the wine yeast VIN7 reveals an allotriploid hybrid genome with Saccharomyces cerevisiae and Saccharomyces kudriavzevii origins.</title>
        <authorList>
            <person name="Borneman A.R."/>
            <person name="Desany B.A."/>
            <person name="Riches D."/>
            <person name="Affourtit J.P."/>
            <person name="Forgan A.H."/>
            <person name="Pretorius I.S."/>
            <person name="Egholm M."/>
            <person name="Chambers P.J."/>
        </authorList>
    </citation>
    <scope>NUCLEOTIDE SEQUENCE [LARGE SCALE GENOMIC DNA]</scope>
    <source>
        <strain evidence="6 7">VIN7</strain>
    </source>
</reference>
<dbReference type="EMBL" id="AGVY01000144">
    <property type="protein sequence ID" value="EHN03490.1"/>
    <property type="molecule type" value="Genomic_DNA"/>
</dbReference>
<name>H0GRV6_SACCK</name>
<evidence type="ECO:0000313" key="7">
    <source>
        <dbReference type="Proteomes" id="UP000009009"/>
    </source>
</evidence>
<organism evidence="6 7">
    <name type="scientific">Saccharomyces cerevisiae x Saccharomyces kudriavzevii (strain VIN7)</name>
    <name type="common">Yeast</name>
    <dbReference type="NCBI Taxonomy" id="1095631"/>
    <lineage>
        <taxon>Eukaryota</taxon>
        <taxon>Fungi</taxon>
        <taxon>Dikarya</taxon>
        <taxon>Ascomycota</taxon>
        <taxon>Saccharomycotina</taxon>
        <taxon>Saccharomycetes</taxon>
        <taxon>Saccharomycetales</taxon>
        <taxon>Saccharomycetaceae</taxon>
        <taxon>Saccharomyces</taxon>
    </lineage>
</organism>
<dbReference type="Proteomes" id="UP000009009">
    <property type="component" value="Unassembled WGS sequence"/>
</dbReference>
<evidence type="ECO:0000313" key="6">
    <source>
        <dbReference type="EMBL" id="EHN03490.1"/>
    </source>
</evidence>
<dbReference type="PhylomeDB" id="H0GRV6"/>
<evidence type="ECO:0000256" key="4">
    <source>
        <dbReference type="ARBA" id="ARBA00023136"/>
    </source>
</evidence>
<evidence type="ECO:0000256" key="5">
    <source>
        <dbReference type="SAM" id="Phobius"/>
    </source>
</evidence>
<keyword evidence="4 5" id="KW-0472">Membrane</keyword>
<evidence type="ECO:0000256" key="3">
    <source>
        <dbReference type="ARBA" id="ARBA00022989"/>
    </source>
</evidence>
<dbReference type="AlphaFoldDB" id="H0GRV6"/>